<dbReference type="Pfam" id="PF24937">
    <property type="entry name" value="DUF7754"/>
    <property type="match status" value="1"/>
</dbReference>
<accession>A0A8S1HKB5</accession>
<evidence type="ECO:0000313" key="3">
    <source>
        <dbReference type="Proteomes" id="UP000835052"/>
    </source>
</evidence>
<protein>
    <recommendedName>
        <fullName evidence="1">DUF7754 domain-containing protein</fullName>
    </recommendedName>
</protein>
<comment type="caution">
    <text evidence="2">The sequence shown here is derived from an EMBL/GenBank/DDBJ whole genome shotgun (WGS) entry which is preliminary data.</text>
</comment>
<proteinExistence type="predicted"/>
<feature type="domain" description="DUF7754" evidence="1">
    <location>
        <begin position="244"/>
        <end position="307"/>
    </location>
</feature>
<dbReference type="AlphaFoldDB" id="A0A8S1HKB5"/>
<name>A0A8S1HKB5_9PELO</name>
<keyword evidence="3" id="KW-1185">Reference proteome</keyword>
<sequence length="564" mass="64346">MSSSNLSTVSAETAVSFDEEDLAPEWTDVIVAIDDFNLQRKVVSRYESSYQYEHFLIYVAQTDAAELKPWRHIYMSVTTEADSEWFLLVQLRIKTGENASVLNVVDKDVFRFDSFTRPLSVELQTTEVKFLKLEMRVLNTLYLEHPRFLDGDTLISFEDGPSIRVYKHILYLLSDYMDEFEKQSSHIQVSHIPRKAFLELLYQAYPTRRPIYGNFRSLSLAAVGLRCNSLINHLSRHIVEFNSRPLSFEERFRAAIDNQLAPAIQEIAFRAARDGTWDRLIQKGFEAESFCGKSVYTQLVCPAIIKGRRAGLDDTLLKEDAPVPDFLSKDPNDDSKSAILFRGTTFYMNSGLLAAHGRQKFSIGRNEEYIAIYSLDFQNECGKMNLLPGEVLLSVLHYMMPLGPMPQAEMLRAAIVFCHDHEWNILKEDLEQELLHEPPLTVIQYMSQLKFAEKYGLVNMLRTNVQRAEASCHQIANHIVASGQIDELQKSTSEAIVDRMCSGWGLHPSVNRLATRMPTKFTERCVELERGSVLARGPGRLCDTLVSMQSEYAFGMPTEMVVVD</sequence>
<gene>
    <name evidence="2" type="ORF">CAUJ_LOCUS11664</name>
</gene>
<dbReference type="EMBL" id="CAJGYM010000059">
    <property type="protein sequence ID" value="CAD6195745.1"/>
    <property type="molecule type" value="Genomic_DNA"/>
</dbReference>
<evidence type="ECO:0000313" key="2">
    <source>
        <dbReference type="EMBL" id="CAD6195745.1"/>
    </source>
</evidence>
<evidence type="ECO:0000259" key="1">
    <source>
        <dbReference type="Pfam" id="PF24937"/>
    </source>
</evidence>
<dbReference type="OrthoDB" id="5787168at2759"/>
<dbReference type="Proteomes" id="UP000835052">
    <property type="component" value="Unassembled WGS sequence"/>
</dbReference>
<organism evidence="2 3">
    <name type="scientific">Caenorhabditis auriculariae</name>
    <dbReference type="NCBI Taxonomy" id="2777116"/>
    <lineage>
        <taxon>Eukaryota</taxon>
        <taxon>Metazoa</taxon>
        <taxon>Ecdysozoa</taxon>
        <taxon>Nematoda</taxon>
        <taxon>Chromadorea</taxon>
        <taxon>Rhabditida</taxon>
        <taxon>Rhabditina</taxon>
        <taxon>Rhabditomorpha</taxon>
        <taxon>Rhabditoidea</taxon>
        <taxon>Rhabditidae</taxon>
        <taxon>Peloderinae</taxon>
        <taxon>Caenorhabditis</taxon>
    </lineage>
</organism>
<dbReference type="InterPro" id="IPR056656">
    <property type="entry name" value="DUF7754"/>
</dbReference>
<reference evidence="2" key="1">
    <citation type="submission" date="2020-10" db="EMBL/GenBank/DDBJ databases">
        <authorList>
            <person name="Kikuchi T."/>
        </authorList>
    </citation>
    <scope>NUCLEOTIDE SEQUENCE</scope>
    <source>
        <strain evidence="2">NKZ352</strain>
    </source>
</reference>